<organism evidence="2 3">
    <name type="scientific">Orbilia oligospora</name>
    <name type="common">Nematode-trapping fungus</name>
    <name type="synonym">Arthrobotrys oligospora</name>
    <dbReference type="NCBI Taxonomy" id="2813651"/>
    <lineage>
        <taxon>Eukaryota</taxon>
        <taxon>Fungi</taxon>
        <taxon>Dikarya</taxon>
        <taxon>Ascomycota</taxon>
        <taxon>Pezizomycotina</taxon>
        <taxon>Orbiliomycetes</taxon>
        <taxon>Orbiliales</taxon>
        <taxon>Orbiliaceae</taxon>
        <taxon>Orbilia</taxon>
    </lineage>
</organism>
<name>A0A7C8VHR2_ORBOL</name>
<comment type="caution">
    <text evidence="2">The sequence shown here is derived from an EMBL/GenBank/DDBJ whole genome shotgun (WGS) entry which is preliminary data.</text>
</comment>
<evidence type="ECO:0000256" key="1">
    <source>
        <dbReference type="SAM" id="SignalP"/>
    </source>
</evidence>
<dbReference type="OrthoDB" id="10332854at2759"/>
<evidence type="ECO:0000313" key="2">
    <source>
        <dbReference type="EMBL" id="KAF3289809.1"/>
    </source>
</evidence>
<keyword evidence="1" id="KW-0732">Signal</keyword>
<sequence>MAAQIEGLHMFCLHLLAGELRISSAAGIIRGVGYRERKRNEARNAILGTSFNESVCDNRLSILSTSCKLNCRGLAFFPVLCCSTQMLEIAFLAGTKNCSPAPSSTSFASRLLPVINQQVG</sequence>
<dbReference type="Proteomes" id="UP000474640">
    <property type="component" value="Unassembled WGS sequence"/>
</dbReference>
<protein>
    <submittedName>
        <fullName evidence="2">Uncharacterized protein</fullName>
    </submittedName>
</protein>
<dbReference type="EMBL" id="JAABOJ010000002">
    <property type="protein sequence ID" value="KAF3289809.1"/>
    <property type="molecule type" value="Genomic_DNA"/>
</dbReference>
<feature type="signal peptide" evidence="1">
    <location>
        <begin position="1"/>
        <end position="25"/>
    </location>
</feature>
<gene>
    <name evidence="2" type="ORF">TWF970_003565</name>
</gene>
<reference evidence="2 3" key="1">
    <citation type="submission" date="2020-01" db="EMBL/GenBank/DDBJ databases">
        <authorList>
            <person name="Palmer J.M."/>
        </authorList>
    </citation>
    <scope>NUCLEOTIDE SEQUENCE [LARGE SCALE GENOMIC DNA]</scope>
    <source>
        <strain evidence="2 3">TWF970</strain>
    </source>
</reference>
<accession>A0A7C8VHR2</accession>
<evidence type="ECO:0000313" key="3">
    <source>
        <dbReference type="Proteomes" id="UP000474640"/>
    </source>
</evidence>
<proteinExistence type="predicted"/>
<feature type="chain" id="PRO_5028833276" evidence="1">
    <location>
        <begin position="26"/>
        <end position="120"/>
    </location>
</feature>
<dbReference type="AlphaFoldDB" id="A0A7C8VHR2"/>